<sequence>SKYRTLRTDVKLLEEHLRKVKESVKGAIGFKEKHVMLNKNNNTLQRIIKERKMDPKIIMRKKTHEDPSILSAEDAAREDKDNLENIKAVKKELVESGVICDSEKVGVVVEFG</sequence>
<feature type="non-terminal residue" evidence="1">
    <location>
        <position position="1"/>
    </location>
</feature>
<comment type="caution">
    <text evidence="1">The sequence shown here is derived from an EMBL/GenBank/DDBJ whole genome shotgun (WGS) entry which is preliminary data.</text>
</comment>
<reference evidence="1 2" key="1">
    <citation type="journal article" date="2021" name="Nat. Plants">
        <title>The Taxus genome provides insights into paclitaxel biosynthesis.</title>
        <authorList>
            <person name="Xiong X."/>
            <person name="Gou J."/>
            <person name="Liao Q."/>
            <person name="Li Y."/>
            <person name="Zhou Q."/>
            <person name="Bi G."/>
            <person name="Li C."/>
            <person name="Du R."/>
            <person name="Wang X."/>
            <person name="Sun T."/>
            <person name="Guo L."/>
            <person name="Liang H."/>
            <person name="Lu P."/>
            <person name="Wu Y."/>
            <person name="Zhang Z."/>
            <person name="Ro D.K."/>
            <person name="Shang Y."/>
            <person name="Huang S."/>
            <person name="Yan J."/>
        </authorList>
    </citation>
    <scope>NUCLEOTIDE SEQUENCE [LARGE SCALE GENOMIC DNA]</scope>
    <source>
        <strain evidence="1">Ta-2019</strain>
    </source>
</reference>
<organism evidence="1 2">
    <name type="scientific">Taxus chinensis</name>
    <name type="common">Chinese yew</name>
    <name type="synonym">Taxus wallichiana var. chinensis</name>
    <dbReference type="NCBI Taxonomy" id="29808"/>
    <lineage>
        <taxon>Eukaryota</taxon>
        <taxon>Viridiplantae</taxon>
        <taxon>Streptophyta</taxon>
        <taxon>Embryophyta</taxon>
        <taxon>Tracheophyta</taxon>
        <taxon>Spermatophyta</taxon>
        <taxon>Pinopsida</taxon>
        <taxon>Pinidae</taxon>
        <taxon>Conifers II</taxon>
        <taxon>Cupressales</taxon>
        <taxon>Taxaceae</taxon>
        <taxon>Taxus</taxon>
    </lineage>
</organism>
<accession>A0AA38LEJ2</accession>
<protein>
    <submittedName>
        <fullName evidence="1">Uncharacterized protein</fullName>
    </submittedName>
</protein>
<evidence type="ECO:0000313" key="2">
    <source>
        <dbReference type="Proteomes" id="UP000824469"/>
    </source>
</evidence>
<dbReference type="Proteomes" id="UP000824469">
    <property type="component" value="Unassembled WGS sequence"/>
</dbReference>
<gene>
    <name evidence="1" type="ORF">KI387_016692</name>
</gene>
<evidence type="ECO:0000313" key="1">
    <source>
        <dbReference type="EMBL" id="KAH9322053.1"/>
    </source>
</evidence>
<keyword evidence="2" id="KW-1185">Reference proteome</keyword>
<dbReference type="EMBL" id="JAHRHJ020000003">
    <property type="protein sequence ID" value="KAH9322053.1"/>
    <property type="molecule type" value="Genomic_DNA"/>
</dbReference>
<name>A0AA38LEJ2_TAXCH</name>
<dbReference type="AlphaFoldDB" id="A0AA38LEJ2"/>
<proteinExistence type="predicted"/>